<evidence type="ECO:0000256" key="1">
    <source>
        <dbReference type="ARBA" id="ARBA00023125"/>
    </source>
</evidence>
<protein>
    <submittedName>
        <fullName evidence="4">TetR family transcriptional regulator</fullName>
    </submittedName>
</protein>
<accession>A0A6G3X731</accession>
<dbReference type="InterPro" id="IPR009057">
    <property type="entry name" value="Homeodomain-like_sf"/>
</dbReference>
<dbReference type="SUPFAM" id="SSF46689">
    <property type="entry name" value="Homeodomain-like"/>
    <property type="match status" value="1"/>
</dbReference>
<name>A0A6G3X731_9ACTN</name>
<dbReference type="Pfam" id="PF00440">
    <property type="entry name" value="TetR_N"/>
    <property type="match status" value="1"/>
</dbReference>
<feature type="domain" description="HTH tetR-type" evidence="3">
    <location>
        <begin position="18"/>
        <end position="78"/>
    </location>
</feature>
<feature type="non-terminal residue" evidence="4">
    <location>
        <position position="97"/>
    </location>
</feature>
<dbReference type="GO" id="GO:0003677">
    <property type="term" value="F:DNA binding"/>
    <property type="evidence" value="ECO:0007669"/>
    <property type="project" value="UniProtKB-UniRule"/>
</dbReference>
<evidence type="ECO:0000259" key="3">
    <source>
        <dbReference type="PROSITE" id="PS50977"/>
    </source>
</evidence>
<dbReference type="InterPro" id="IPR001647">
    <property type="entry name" value="HTH_TetR"/>
</dbReference>
<dbReference type="Gene3D" id="1.10.357.10">
    <property type="entry name" value="Tetracycline Repressor, domain 2"/>
    <property type="match status" value="1"/>
</dbReference>
<keyword evidence="1 2" id="KW-0238">DNA-binding</keyword>
<dbReference type="PROSITE" id="PS50977">
    <property type="entry name" value="HTH_TETR_2"/>
    <property type="match status" value="1"/>
</dbReference>
<evidence type="ECO:0000256" key="2">
    <source>
        <dbReference type="PROSITE-ProRule" id="PRU00335"/>
    </source>
</evidence>
<evidence type="ECO:0000313" key="4">
    <source>
        <dbReference type="EMBL" id="NEE13477.1"/>
    </source>
</evidence>
<reference evidence="4" key="1">
    <citation type="submission" date="2020-01" db="EMBL/GenBank/DDBJ databases">
        <title>Insect and environment-associated Actinomycetes.</title>
        <authorList>
            <person name="Currrie C."/>
            <person name="Chevrette M."/>
            <person name="Carlson C."/>
            <person name="Stubbendieck R."/>
            <person name="Wendt-Pienkowski E."/>
        </authorList>
    </citation>
    <scope>NUCLEOTIDE SEQUENCE</scope>
    <source>
        <strain evidence="4">SID7499</strain>
    </source>
</reference>
<dbReference type="EMBL" id="JAAGMN010004613">
    <property type="protein sequence ID" value="NEE13477.1"/>
    <property type="molecule type" value="Genomic_DNA"/>
</dbReference>
<dbReference type="AlphaFoldDB" id="A0A6G3X731"/>
<organism evidence="4">
    <name type="scientific">Streptomyces sp. SID7499</name>
    <dbReference type="NCBI Taxonomy" id="2706086"/>
    <lineage>
        <taxon>Bacteria</taxon>
        <taxon>Bacillati</taxon>
        <taxon>Actinomycetota</taxon>
        <taxon>Actinomycetes</taxon>
        <taxon>Kitasatosporales</taxon>
        <taxon>Streptomycetaceae</taxon>
        <taxon>Streptomyces</taxon>
    </lineage>
</organism>
<proteinExistence type="predicted"/>
<comment type="caution">
    <text evidence="4">The sequence shown here is derived from an EMBL/GenBank/DDBJ whole genome shotgun (WGS) entry which is preliminary data.</text>
</comment>
<feature type="DNA-binding region" description="H-T-H motif" evidence="2">
    <location>
        <begin position="41"/>
        <end position="60"/>
    </location>
</feature>
<sequence length="97" mass="10419">MAESWTVQRAGPGDAARTQAREQLLEAARELYGVNGYRATAEHDVCAAAGVPVEVLRQEYGSREGLLIALHNRVTTTGLRAAENALLVDGIEDRSIA</sequence>
<gene>
    <name evidence="4" type="ORF">G3M58_44355</name>
</gene>